<name>A0AAD5Y573_9FUNG</name>
<comment type="pathway">
    <text evidence="1">Protein modification; protein ubiquitination.</text>
</comment>
<dbReference type="GO" id="GO:0005634">
    <property type="term" value="C:nucleus"/>
    <property type="evidence" value="ECO:0007669"/>
    <property type="project" value="TreeGrafter"/>
</dbReference>
<dbReference type="Gene3D" id="2.130.10.10">
    <property type="entry name" value="YVTN repeat-like/Quinoprotein amine dehydrogenase"/>
    <property type="match status" value="2"/>
</dbReference>
<keyword evidence="2" id="KW-0833">Ubl conjugation pathway</keyword>
<reference evidence="5" key="1">
    <citation type="submission" date="2020-05" db="EMBL/GenBank/DDBJ databases">
        <title>Phylogenomic resolution of chytrid fungi.</title>
        <authorList>
            <person name="Stajich J.E."/>
            <person name="Amses K."/>
            <person name="Simmons R."/>
            <person name="Seto K."/>
            <person name="Myers J."/>
            <person name="Bonds A."/>
            <person name="Quandt C.A."/>
            <person name="Barry K."/>
            <person name="Liu P."/>
            <person name="Grigoriev I."/>
            <person name="Longcore J.E."/>
            <person name="James T.Y."/>
        </authorList>
    </citation>
    <scope>NUCLEOTIDE SEQUENCE</scope>
    <source>
        <strain evidence="5">PLAUS21</strain>
    </source>
</reference>
<dbReference type="AlphaFoldDB" id="A0AAD5Y573"/>
<evidence type="ECO:0000256" key="4">
    <source>
        <dbReference type="PROSITE-ProRule" id="PRU00221"/>
    </source>
</evidence>
<keyword evidence="4" id="KW-0853">WD repeat</keyword>
<dbReference type="PANTHER" id="PTHR22852">
    <property type="entry name" value="LETHAL 2 DENTICLELESS PROTEIN RETINOIC ACID-REGULATED NUCLEAR MATRIX-ASSOCIATED PROTEIN"/>
    <property type="match status" value="1"/>
</dbReference>
<organism evidence="5 6">
    <name type="scientific">Boothiomyces macroporosus</name>
    <dbReference type="NCBI Taxonomy" id="261099"/>
    <lineage>
        <taxon>Eukaryota</taxon>
        <taxon>Fungi</taxon>
        <taxon>Fungi incertae sedis</taxon>
        <taxon>Chytridiomycota</taxon>
        <taxon>Chytridiomycota incertae sedis</taxon>
        <taxon>Chytridiomycetes</taxon>
        <taxon>Rhizophydiales</taxon>
        <taxon>Terramycetaceae</taxon>
        <taxon>Boothiomyces</taxon>
    </lineage>
</organism>
<dbReference type="GO" id="GO:0030674">
    <property type="term" value="F:protein-macromolecule adaptor activity"/>
    <property type="evidence" value="ECO:0007669"/>
    <property type="project" value="TreeGrafter"/>
</dbReference>
<proteinExistence type="inferred from homology"/>
<evidence type="ECO:0000256" key="1">
    <source>
        <dbReference type="ARBA" id="ARBA00004906"/>
    </source>
</evidence>
<dbReference type="SMART" id="SM00320">
    <property type="entry name" value="WD40"/>
    <property type="match status" value="3"/>
</dbReference>
<dbReference type="Proteomes" id="UP001210925">
    <property type="component" value="Unassembled WGS sequence"/>
</dbReference>
<dbReference type="InterPro" id="IPR051865">
    <property type="entry name" value="WD-repeat_CDT2_adapter"/>
</dbReference>
<dbReference type="InterPro" id="IPR015943">
    <property type="entry name" value="WD40/YVTN_repeat-like_dom_sf"/>
</dbReference>
<dbReference type="InterPro" id="IPR001680">
    <property type="entry name" value="WD40_rpt"/>
</dbReference>
<keyword evidence="6" id="KW-1185">Reference proteome</keyword>
<protein>
    <submittedName>
        <fullName evidence="5">Uncharacterized protein</fullName>
    </submittedName>
</protein>
<evidence type="ECO:0000256" key="2">
    <source>
        <dbReference type="ARBA" id="ARBA00022786"/>
    </source>
</evidence>
<comment type="similarity">
    <text evidence="3">Belongs to the WD repeat cdt2 family.</text>
</comment>
<evidence type="ECO:0000313" key="5">
    <source>
        <dbReference type="EMBL" id="KAJ3252386.1"/>
    </source>
</evidence>
<accession>A0AAD5Y573</accession>
<dbReference type="PROSITE" id="PS50082">
    <property type="entry name" value="WD_REPEATS_2"/>
    <property type="match status" value="1"/>
</dbReference>
<dbReference type="SUPFAM" id="SSF50978">
    <property type="entry name" value="WD40 repeat-like"/>
    <property type="match status" value="1"/>
</dbReference>
<dbReference type="PANTHER" id="PTHR22852:SF0">
    <property type="entry name" value="DENTICLELESS PROTEIN HOMOLOG"/>
    <property type="match status" value="1"/>
</dbReference>
<dbReference type="InterPro" id="IPR036322">
    <property type="entry name" value="WD40_repeat_dom_sf"/>
</dbReference>
<comment type="caution">
    <text evidence="5">The sequence shown here is derived from an EMBL/GenBank/DDBJ whole genome shotgun (WGS) entry which is preliminary data.</text>
</comment>
<sequence>MKVEIGITNTGSVNHPLKELPLVCKYYQDQIFVSTENGSIIQKHNDKFQNFKLHSNLIHDFIIKDSLIYSCSQDHTVCLFDLKSEAKSFLKFNGAVKSIIKNDNEIIVGCKDKTITILDTRSQNRKVIQDNSTTLQYQYNLYSMGSEGIVKLWDFRNYKPIELNVYENSRKYGFVNSCLNGNLFCLSMNNQIYEISLDLQVKKIFNHHSLQVGFFNKIDVSFCGKFLAVGSKSHDIILFGTDNVLKGHMNDVSGIGWSEYDYKLCSVADDFQLREWTFKVKNNYRKSLYFPLGNKPLSDQLPCIGNIKEKEPLKEVQFNISDNQNNDMENIPPKQKKQVKLKSITPIKPVKKKKQNTILKFFSKDQS</sequence>
<dbReference type="EMBL" id="JADGKB010000143">
    <property type="protein sequence ID" value="KAJ3252386.1"/>
    <property type="molecule type" value="Genomic_DNA"/>
</dbReference>
<dbReference type="GO" id="GO:0043161">
    <property type="term" value="P:proteasome-mediated ubiquitin-dependent protein catabolic process"/>
    <property type="evidence" value="ECO:0007669"/>
    <property type="project" value="TreeGrafter"/>
</dbReference>
<feature type="repeat" description="WD" evidence="4">
    <location>
        <begin position="245"/>
        <end position="286"/>
    </location>
</feature>
<evidence type="ECO:0000256" key="3">
    <source>
        <dbReference type="ARBA" id="ARBA00038344"/>
    </source>
</evidence>
<evidence type="ECO:0000313" key="6">
    <source>
        <dbReference type="Proteomes" id="UP001210925"/>
    </source>
</evidence>
<gene>
    <name evidence="5" type="ORF">HK103_001599</name>
</gene>